<organism evidence="12 13">
    <name type="scientific">Ornithorhynchus anatinus</name>
    <name type="common">Duckbill platypus</name>
    <dbReference type="NCBI Taxonomy" id="9258"/>
    <lineage>
        <taxon>Eukaryota</taxon>
        <taxon>Metazoa</taxon>
        <taxon>Chordata</taxon>
        <taxon>Craniata</taxon>
        <taxon>Vertebrata</taxon>
        <taxon>Euteleostomi</taxon>
        <taxon>Mammalia</taxon>
        <taxon>Monotremata</taxon>
        <taxon>Ornithorhynchidae</taxon>
        <taxon>Ornithorhynchus</taxon>
    </lineage>
</organism>
<feature type="region of interest" description="Disordered" evidence="9">
    <location>
        <begin position="820"/>
        <end position="853"/>
    </location>
</feature>
<dbReference type="GO" id="GO:0003712">
    <property type="term" value="F:transcription coregulator activity"/>
    <property type="evidence" value="ECO:0000318"/>
    <property type="project" value="GO_Central"/>
</dbReference>
<dbReference type="OrthoDB" id="10263264at2759"/>
<evidence type="ECO:0008006" key="14">
    <source>
        <dbReference type="Google" id="ProtNLM"/>
    </source>
</evidence>
<keyword evidence="3" id="KW-0808">Transferase</keyword>
<dbReference type="Pfam" id="PF02891">
    <property type="entry name" value="zf-MIZ"/>
    <property type="match status" value="1"/>
</dbReference>
<reference evidence="12" key="3">
    <citation type="submission" date="2025-09" db="UniProtKB">
        <authorList>
            <consortium name="Ensembl"/>
        </authorList>
    </citation>
    <scope>IDENTIFICATION</scope>
    <source>
        <strain evidence="12">Glennie</strain>
    </source>
</reference>
<keyword evidence="4" id="KW-0479">Metal-binding</keyword>
<dbReference type="Proteomes" id="UP000002279">
    <property type="component" value="Chromosome X1"/>
</dbReference>
<evidence type="ECO:0000259" key="11">
    <source>
        <dbReference type="PROSITE" id="PS51466"/>
    </source>
</evidence>
<dbReference type="PANTHER" id="PTHR10782">
    <property type="entry name" value="ZINC FINGER MIZ DOMAIN-CONTAINING PROTEIN"/>
    <property type="match status" value="1"/>
</dbReference>
<comment type="pathway">
    <text evidence="1">Protein modification; protein sumoylation.</text>
</comment>
<dbReference type="PROSITE" id="PS51466">
    <property type="entry name" value="PINIT"/>
    <property type="match status" value="1"/>
</dbReference>
<dbReference type="PANTHER" id="PTHR10782:SF10">
    <property type="entry name" value="E3 SUMO-PROTEIN LIGASE PIAS3"/>
    <property type="match status" value="1"/>
</dbReference>
<evidence type="ECO:0000256" key="8">
    <source>
        <dbReference type="PROSITE-ProRule" id="PRU00452"/>
    </source>
</evidence>
<dbReference type="GO" id="GO:0016925">
    <property type="term" value="P:protein sumoylation"/>
    <property type="evidence" value="ECO:0000318"/>
    <property type="project" value="GO_Central"/>
</dbReference>
<evidence type="ECO:0000256" key="2">
    <source>
        <dbReference type="ARBA" id="ARBA00005383"/>
    </source>
</evidence>
<proteinExistence type="inferred from homology"/>
<evidence type="ECO:0000256" key="6">
    <source>
        <dbReference type="ARBA" id="ARBA00022786"/>
    </source>
</evidence>
<sequence>MDSGKIRSPPGSLTEISPELSRTSLPGSPPGVTMEELPFYEVCAEIVKPTRLVPKKSFISKKTILSFVASSRMLDQIFSSRKVELMNKNLNRLQLQFRMCLWNTFHPQMDRFPLDLRVRVNWQSLEWGGTEPNRSAHPLNITHLTHLSDRVANRILISWSPKEKRVFAGAVYLVMKLTADDLLEKLWAESILPADKTRALIQENLEGSSGEPTTSSLRISLMCPLGQNRVTVPCRSLSCSHVEIFDVIQYLKKNEKEETWMCPVCNTHAPFSKLALDRYFLDILNTNISCEEIVVHQDGSWSPIPSEKNLIDYSDESYKGYRRETASFSPTKSSSSEGEREFEHAPKRPCPVTATAILAAKTRATCSSEIELPCSPCGGLGMEVKKEDEGVAGLLPRPPASLLPSSSASTMELELPVTVQRPDQARDIQTTNQESPGSGSLITQMVNYTQEKNLSMYRECFKQCDVSSHLTSPKTSQSHFSVRLPDSDPKPFSLLMSVKSTCHKWSPPFCFDLDDGEEEEDESLAPGLLTPKAQMTPSAGPMGDTIGRADPGMGTFSTPAGQAPSSRASSGFFSRVQQGLVPKAGSASSFRTSRPWLTSERWPLVNRRGKVLSIRPKQGWASSTQVRGASSTRVTEAFFPRAKEASSSRAGEASFSRPSEAFSSMTGNAFFSRPSEAFSSREREAAASSSSEAFLSTVREASSSLLNEASSPRAREAFFSTGREVSSSRVSEPSFPRLREVSSSRTTEAFFSRVREASSSRASEAFPSRVSEAFSSRASEPSFSKASETSFSKVRKTSSSRTSEAFFSRAREAFFSRAREASSSSGAVGGQSMQAGGDASYLDSDETEAHEIL</sequence>
<dbReference type="PROSITE" id="PS51044">
    <property type="entry name" value="ZF_SP_RING"/>
    <property type="match status" value="1"/>
</dbReference>
<evidence type="ECO:0000256" key="3">
    <source>
        <dbReference type="ARBA" id="ARBA00022679"/>
    </source>
</evidence>
<dbReference type="UniPathway" id="UPA00886"/>
<evidence type="ECO:0000259" key="10">
    <source>
        <dbReference type="PROSITE" id="PS51044"/>
    </source>
</evidence>
<feature type="compositionally biased region" description="Polar residues" evidence="9">
    <location>
        <begin position="773"/>
        <end position="788"/>
    </location>
</feature>
<name>A0A6I8NZY3_ORNAN</name>
<dbReference type="GO" id="GO:0000785">
    <property type="term" value="C:chromatin"/>
    <property type="evidence" value="ECO:0000318"/>
    <property type="project" value="GO_Central"/>
</dbReference>
<keyword evidence="7" id="KW-0862">Zinc</keyword>
<dbReference type="GeneTree" id="ENSGT01030000234539"/>
<reference evidence="12 13" key="1">
    <citation type="journal article" date="2008" name="Nature">
        <title>Genome analysis of the platypus reveals unique signatures of evolution.</title>
        <authorList>
            <person name="Warren W.C."/>
            <person name="Hillier L.W."/>
            <person name="Marshall Graves J.A."/>
            <person name="Birney E."/>
            <person name="Ponting C.P."/>
            <person name="Grutzner F."/>
            <person name="Belov K."/>
            <person name="Miller W."/>
            <person name="Clarke L."/>
            <person name="Chinwalla A.T."/>
            <person name="Yang S.P."/>
            <person name="Heger A."/>
            <person name="Locke D.P."/>
            <person name="Miethke P."/>
            <person name="Waters P.D."/>
            <person name="Veyrunes F."/>
            <person name="Fulton L."/>
            <person name="Fulton B."/>
            <person name="Graves T."/>
            <person name="Wallis J."/>
            <person name="Puente X.S."/>
            <person name="Lopez-Otin C."/>
            <person name="Ordonez G.R."/>
            <person name="Eichler E.E."/>
            <person name="Chen L."/>
            <person name="Cheng Z."/>
            <person name="Deakin J.E."/>
            <person name="Alsop A."/>
            <person name="Thompson K."/>
            <person name="Kirby P."/>
            <person name="Papenfuss A.T."/>
            <person name="Wakefield M.J."/>
            <person name="Olender T."/>
            <person name="Lancet D."/>
            <person name="Huttley G.A."/>
            <person name="Smit A.F."/>
            <person name="Pask A."/>
            <person name="Temple-Smith P."/>
            <person name="Batzer M.A."/>
            <person name="Walker J.A."/>
            <person name="Konkel M.K."/>
            <person name="Harris R.S."/>
            <person name="Whittington C.M."/>
            <person name="Wong E.S."/>
            <person name="Gemmell N.J."/>
            <person name="Buschiazzo E."/>
            <person name="Vargas Jentzsch I.M."/>
            <person name="Merkel A."/>
            <person name="Schmitz J."/>
            <person name="Zemann A."/>
            <person name="Churakov G."/>
            <person name="Kriegs J.O."/>
            <person name="Brosius J."/>
            <person name="Murchison E.P."/>
            <person name="Sachidanandam R."/>
            <person name="Smith C."/>
            <person name="Hannon G.J."/>
            <person name="Tsend-Ayush E."/>
            <person name="McMillan D."/>
            <person name="Attenborough R."/>
            <person name="Rens W."/>
            <person name="Ferguson-Smith M."/>
            <person name="Lefevre C.M."/>
            <person name="Sharp J.A."/>
            <person name="Nicholas K.R."/>
            <person name="Ray D.A."/>
            <person name="Kube M."/>
            <person name="Reinhardt R."/>
            <person name="Pringle T.H."/>
            <person name="Taylor J."/>
            <person name="Jones R.C."/>
            <person name="Nixon B."/>
            <person name="Dacheux J.L."/>
            <person name="Niwa H."/>
            <person name="Sekita Y."/>
            <person name="Huang X."/>
            <person name="Stark A."/>
            <person name="Kheradpour P."/>
            <person name="Kellis M."/>
            <person name="Flicek P."/>
            <person name="Chen Y."/>
            <person name="Webber C."/>
            <person name="Hardison R."/>
            <person name="Nelson J."/>
            <person name="Hallsworth-Pepin K."/>
            <person name="Delehaunty K."/>
            <person name="Markovic C."/>
            <person name="Minx P."/>
            <person name="Feng Y."/>
            <person name="Kremitzki C."/>
            <person name="Mitreva M."/>
            <person name="Glasscock J."/>
            <person name="Wylie T."/>
            <person name="Wohldmann P."/>
            <person name="Thiru P."/>
            <person name="Nhan M.N."/>
            <person name="Pohl C.S."/>
            <person name="Smith S.M."/>
            <person name="Hou S."/>
            <person name="Nefedov M."/>
            <person name="de Jong P.J."/>
            <person name="Renfree M.B."/>
            <person name="Mardis E.R."/>
            <person name="Wilson R.K."/>
        </authorList>
    </citation>
    <scope>NUCLEOTIDE SEQUENCE [LARGE SCALE GENOMIC DNA]</scope>
    <source>
        <strain evidence="12 13">Glennie</strain>
    </source>
</reference>
<feature type="region of interest" description="Disordered" evidence="9">
    <location>
        <begin position="773"/>
        <end position="804"/>
    </location>
</feature>
<evidence type="ECO:0000256" key="4">
    <source>
        <dbReference type="ARBA" id="ARBA00022723"/>
    </source>
</evidence>
<dbReference type="Gene3D" id="3.30.40.10">
    <property type="entry name" value="Zinc/RING finger domain, C3HC4 (zinc finger)"/>
    <property type="match status" value="1"/>
</dbReference>
<dbReference type="AlphaFoldDB" id="A0A6I8NZY3"/>
<dbReference type="RefSeq" id="XP_028905691.1">
    <property type="nucleotide sequence ID" value="XM_029049858.1"/>
</dbReference>
<dbReference type="InParanoid" id="A0A6I8NZY3"/>
<accession>A0A6I8NZY3</accession>
<dbReference type="Bgee" id="ENSOANG00000031988">
    <property type="expression patterns" value="Expressed in testis and 1 other cell type or tissue"/>
</dbReference>
<dbReference type="Pfam" id="PF14324">
    <property type="entry name" value="PINIT"/>
    <property type="match status" value="1"/>
</dbReference>
<dbReference type="InterPro" id="IPR004181">
    <property type="entry name" value="Znf_MIZ"/>
</dbReference>
<feature type="region of interest" description="Disordered" evidence="9">
    <location>
        <begin position="324"/>
        <end position="346"/>
    </location>
</feature>
<dbReference type="Ensembl" id="ENSOANT00000051707.1">
    <property type="protein sequence ID" value="ENSOANP00000047000.1"/>
    <property type="gene ID" value="ENSOANG00000031988.2"/>
</dbReference>
<dbReference type="GeneID" id="114806340"/>
<dbReference type="KEGG" id="oaa:114806340"/>
<protein>
    <recommendedName>
        <fullName evidence="14">SP-RING-type domain-containing protein</fullName>
    </recommendedName>
</protein>
<dbReference type="InterPro" id="IPR023321">
    <property type="entry name" value="PINIT"/>
</dbReference>
<dbReference type="GO" id="GO:0008270">
    <property type="term" value="F:zinc ion binding"/>
    <property type="evidence" value="ECO:0007669"/>
    <property type="project" value="UniProtKB-KW"/>
</dbReference>
<gene>
    <name evidence="12" type="primary">LOC114806340</name>
</gene>
<evidence type="ECO:0000313" key="12">
    <source>
        <dbReference type="Ensembl" id="ENSOANP00000047000.1"/>
    </source>
</evidence>
<dbReference type="GO" id="GO:0006357">
    <property type="term" value="P:regulation of transcription by RNA polymerase II"/>
    <property type="evidence" value="ECO:0000318"/>
    <property type="project" value="GO_Central"/>
</dbReference>
<feature type="domain" description="SP-RING-type" evidence="10">
    <location>
        <begin position="207"/>
        <end position="293"/>
    </location>
</feature>
<reference evidence="12" key="2">
    <citation type="submission" date="2025-08" db="UniProtKB">
        <authorList>
            <consortium name="Ensembl"/>
        </authorList>
    </citation>
    <scope>IDENTIFICATION</scope>
    <source>
        <strain evidence="12">Glennie</strain>
    </source>
</reference>
<feature type="compositionally biased region" description="Low complexity" evidence="9">
    <location>
        <begin position="327"/>
        <end position="336"/>
    </location>
</feature>
<evidence type="ECO:0000313" key="13">
    <source>
        <dbReference type="Proteomes" id="UP000002279"/>
    </source>
</evidence>
<feature type="compositionally biased region" description="Basic and acidic residues" evidence="9">
    <location>
        <begin position="337"/>
        <end position="346"/>
    </location>
</feature>
<comment type="similarity">
    <text evidence="2">Belongs to the PIAS family.</text>
</comment>
<keyword evidence="5 8" id="KW-0863">Zinc-finger</keyword>
<evidence type="ECO:0000256" key="9">
    <source>
        <dbReference type="SAM" id="MobiDB-lite"/>
    </source>
</evidence>
<dbReference type="Gene3D" id="2.60.120.780">
    <property type="entry name" value="PINIT domain"/>
    <property type="match status" value="1"/>
</dbReference>
<feature type="domain" description="PINIT" evidence="11">
    <location>
        <begin position="23"/>
        <end position="177"/>
    </location>
</feature>
<dbReference type="InterPro" id="IPR013083">
    <property type="entry name" value="Znf_RING/FYVE/PHD"/>
</dbReference>
<feature type="region of interest" description="Disordered" evidence="9">
    <location>
        <begin position="1"/>
        <end position="29"/>
    </location>
</feature>
<evidence type="ECO:0000256" key="5">
    <source>
        <dbReference type="ARBA" id="ARBA00022771"/>
    </source>
</evidence>
<dbReference type="InterPro" id="IPR038654">
    <property type="entry name" value="PINIT_sf"/>
</dbReference>
<keyword evidence="6" id="KW-0833">Ubl conjugation pathway</keyword>
<evidence type="ECO:0000256" key="1">
    <source>
        <dbReference type="ARBA" id="ARBA00004718"/>
    </source>
</evidence>
<evidence type="ECO:0000256" key="7">
    <source>
        <dbReference type="ARBA" id="ARBA00022833"/>
    </source>
</evidence>
<dbReference type="GO" id="GO:0061665">
    <property type="term" value="F:SUMO ligase activity"/>
    <property type="evidence" value="ECO:0000318"/>
    <property type="project" value="GO_Central"/>
</dbReference>
<keyword evidence="13" id="KW-1185">Reference proteome</keyword>
<dbReference type="OMA" id="FRMCLWN"/>